<dbReference type="Gene3D" id="3.40.20.10">
    <property type="entry name" value="Severin"/>
    <property type="match status" value="1"/>
</dbReference>
<dbReference type="PROSITE" id="PS51263">
    <property type="entry name" value="ADF_H"/>
    <property type="match status" value="1"/>
</dbReference>
<feature type="compositionally biased region" description="Basic and acidic residues" evidence="3">
    <location>
        <begin position="342"/>
        <end position="352"/>
    </location>
</feature>
<proteinExistence type="predicted"/>
<dbReference type="SUPFAM" id="SSF50044">
    <property type="entry name" value="SH3-domain"/>
    <property type="match status" value="1"/>
</dbReference>
<protein>
    <recommendedName>
        <fullName evidence="8">Actin-binding protein</fullName>
    </recommendedName>
</protein>
<sequence length="610" mass="65960">MEKIDTSTNSKRIQEPYDKVVRGDPSVSYVVYSVDKNSTLDLAETGDGPLEEFVENFSDGQVQFGLARVTVPGSDILKIILLGWCPDNAPAKARMSFANNLASVSKIFSGYHVQITARDQDDLDVDEFLSRVASAAGARYSGSASGTAAAAAKKPVGSVSRPIVSRPMPTTKKIEFAPKSTGKPLNVVSLANDGWGDAEDVEERDLEKNPLQNTESAYKPTKVNIDELRKQKSDTISSTPKPKTSSPPQNAEKDEPAVSKPLGERIKAYGSHNDGRLTSLPKPKVGNVADKYRANTEQAKTAAFGAKPAFGSNNDAKANRLIGGLSRNFGADNGKTPAQIWAEKRGKYKTVDAGDSNDEPSHAAPSHPSHASELAARFEKNAKIADEEGEQEQEQEHEEEEEEEPRPKPVSLPARNLPPPPAARGGRAPVGFDDEDEEEEEEEEASAPILPSRNGAPVKAKAEDEAPSLPSRHDGPPAPSLPARNLPPTLSNQGFEDDDEEEEEEEEKPAALPARPLPARQAVPVPEPEPEDEPEPVAEPQEETLASSAGRPVTATAEYDYEKDEDNEIGFKEGDLIVEIDFVDEDWWSGKHEKTGAVGLFPANYVVLNQ</sequence>
<feature type="compositionally biased region" description="Basic and acidic residues" evidence="3">
    <location>
        <begin position="224"/>
        <end position="233"/>
    </location>
</feature>
<dbReference type="CDD" id="cd11819">
    <property type="entry name" value="SH3_Cortactin_like"/>
    <property type="match status" value="1"/>
</dbReference>
<dbReference type="PANTHER" id="PTHR10829:SF25">
    <property type="entry name" value="DREBRIN-LIKE PROTEIN"/>
    <property type="match status" value="1"/>
</dbReference>
<feature type="compositionally biased region" description="Acidic residues" evidence="3">
    <location>
        <begin position="432"/>
        <end position="445"/>
    </location>
</feature>
<dbReference type="InterPro" id="IPR001452">
    <property type="entry name" value="SH3_domain"/>
</dbReference>
<dbReference type="SUPFAM" id="SSF55753">
    <property type="entry name" value="Actin depolymerizing proteins"/>
    <property type="match status" value="1"/>
</dbReference>
<dbReference type="Proteomes" id="UP001497383">
    <property type="component" value="Chromosome 6"/>
</dbReference>
<feature type="compositionally biased region" description="Basic and acidic residues" evidence="3">
    <location>
        <begin position="251"/>
        <end position="267"/>
    </location>
</feature>
<gene>
    <name evidence="6" type="ORF">LODBEIA_P48880</name>
</gene>
<evidence type="ECO:0000256" key="3">
    <source>
        <dbReference type="SAM" id="MobiDB-lite"/>
    </source>
</evidence>
<dbReference type="Pfam" id="PF00241">
    <property type="entry name" value="Cofilin_ADF"/>
    <property type="match status" value="1"/>
</dbReference>
<evidence type="ECO:0008006" key="8">
    <source>
        <dbReference type="Google" id="ProtNLM"/>
    </source>
</evidence>
<feature type="compositionally biased region" description="Low complexity" evidence="3">
    <location>
        <begin position="237"/>
        <end position="248"/>
    </location>
</feature>
<dbReference type="EMBL" id="OZ022410">
    <property type="protein sequence ID" value="CAK9441019.1"/>
    <property type="molecule type" value="Genomic_DNA"/>
</dbReference>
<dbReference type="InterPro" id="IPR029006">
    <property type="entry name" value="ADF-H/Gelsolin-like_dom_sf"/>
</dbReference>
<feature type="compositionally biased region" description="Low complexity" evidence="3">
    <location>
        <begin position="362"/>
        <end position="372"/>
    </location>
</feature>
<feature type="region of interest" description="Disordered" evidence="3">
    <location>
        <begin position="325"/>
        <end position="567"/>
    </location>
</feature>
<evidence type="ECO:0000259" key="5">
    <source>
        <dbReference type="PROSITE" id="PS51263"/>
    </source>
</evidence>
<organism evidence="6 7">
    <name type="scientific">Lodderomyces beijingensis</name>
    <dbReference type="NCBI Taxonomy" id="1775926"/>
    <lineage>
        <taxon>Eukaryota</taxon>
        <taxon>Fungi</taxon>
        <taxon>Dikarya</taxon>
        <taxon>Ascomycota</taxon>
        <taxon>Saccharomycotina</taxon>
        <taxon>Pichiomycetes</taxon>
        <taxon>Debaryomycetaceae</taxon>
        <taxon>Candida/Lodderomyces clade</taxon>
        <taxon>Lodderomyces</taxon>
    </lineage>
</organism>
<dbReference type="PANTHER" id="PTHR10829">
    <property type="entry name" value="CORTACTIN AND DREBRIN"/>
    <property type="match status" value="1"/>
</dbReference>
<dbReference type="GeneID" id="92210084"/>
<feature type="region of interest" description="Disordered" evidence="3">
    <location>
        <begin position="199"/>
        <end position="285"/>
    </location>
</feature>
<evidence type="ECO:0000256" key="2">
    <source>
        <dbReference type="PROSITE-ProRule" id="PRU00192"/>
    </source>
</evidence>
<dbReference type="Gene3D" id="2.30.30.40">
    <property type="entry name" value="SH3 Domains"/>
    <property type="match status" value="1"/>
</dbReference>
<dbReference type="InterPro" id="IPR036028">
    <property type="entry name" value="SH3-like_dom_sf"/>
</dbReference>
<feature type="region of interest" description="Disordered" evidence="3">
    <location>
        <begin position="144"/>
        <end position="165"/>
    </location>
</feature>
<dbReference type="RefSeq" id="XP_066831826.1">
    <property type="nucleotide sequence ID" value="XM_066975158.1"/>
</dbReference>
<dbReference type="PRINTS" id="PR00452">
    <property type="entry name" value="SH3DOMAIN"/>
</dbReference>
<reference evidence="6 7" key="1">
    <citation type="submission" date="2024-03" db="EMBL/GenBank/DDBJ databases">
        <authorList>
            <person name="Brejova B."/>
        </authorList>
    </citation>
    <scope>NUCLEOTIDE SEQUENCE [LARGE SCALE GENOMIC DNA]</scope>
    <source>
        <strain evidence="6 7">CBS 14171</strain>
    </source>
</reference>
<feature type="compositionally biased region" description="Acidic residues" evidence="3">
    <location>
        <begin position="495"/>
        <end position="507"/>
    </location>
</feature>
<dbReference type="InterPro" id="IPR002108">
    <property type="entry name" value="ADF-H"/>
</dbReference>
<name>A0ABP0ZR70_9ASCO</name>
<keyword evidence="7" id="KW-1185">Reference proteome</keyword>
<feature type="domain" description="SH3" evidence="4">
    <location>
        <begin position="550"/>
        <end position="610"/>
    </location>
</feature>
<dbReference type="CDD" id="cd11281">
    <property type="entry name" value="ADF_drebrin_like"/>
    <property type="match status" value="1"/>
</dbReference>
<feature type="compositionally biased region" description="Acidic residues" evidence="3">
    <location>
        <begin position="528"/>
        <end position="542"/>
    </location>
</feature>
<dbReference type="Pfam" id="PF00018">
    <property type="entry name" value="SH3_1"/>
    <property type="match status" value="1"/>
</dbReference>
<feature type="compositionally biased region" description="Basic and acidic residues" evidence="3">
    <location>
        <begin position="376"/>
        <end position="386"/>
    </location>
</feature>
<feature type="compositionally biased region" description="Low complexity" evidence="3">
    <location>
        <begin position="144"/>
        <end position="160"/>
    </location>
</feature>
<evidence type="ECO:0000259" key="4">
    <source>
        <dbReference type="PROSITE" id="PS50002"/>
    </source>
</evidence>
<keyword evidence="1 2" id="KW-0728">SH3 domain</keyword>
<evidence type="ECO:0000313" key="6">
    <source>
        <dbReference type="EMBL" id="CAK9441019.1"/>
    </source>
</evidence>
<accession>A0ABP0ZR70</accession>
<feature type="domain" description="ADF-H" evidence="5">
    <location>
        <begin position="5"/>
        <end position="133"/>
    </location>
</feature>
<feature type="compositionally biased region" description="Low complexity" evidence="3">
    <location>
        <begin position="510"/>
        <end position="524"/>
    </location>
</feature>
<evidence type="ECO:0000256" key="1">
    <source>
        <dbReference type="ARBA" id="ARBA00022443"/>
    </source>
</evidence>
<dbReference type="SMART" id="SM00102">
    <property type="entry name" value="ADF"/>
    <property type="match status" value="1"/>
</dbReference>
<evidence type="ECO:0000313" key="7">
    <source>
        <dbReference type="Proteomes" id="UP001497383"/>
    </source>
</evidence>
<dbReference type="SMART" id="SM00326">
    <property type="entry name" value="SH3"/>
    <property type="match status" value="1"/>
</dbReference>
<feature type="compositionally biased region" description="Acidic residues" evidence="3">
    <location>
        <begin position="387"/>
        <end position="404"/>
    </location>
</feature>
<dbReference type="PROSITE" id="PS50002">
    <property type="entry name" value="SH3"/>
    <property type="match status" value="1"/>
</dbReference>